<organism evidence="10 11">
    <name type="scientific">Chelydra serpentina</name>
    <name type="common">Snapping turtle</name>
    <name type="synonym">Testudo serpentina</name>
    <dbReference type="NCBI Taxonomy" id="8475"/>
    <lineage>
        <taxon>Eukaryota</taxon>
        <taxon>Metazoa</taxon>
        <taxon>Chordata</taxon>
        <taxon>Craniata</taxon>
        <taxon>Vertebrata</taxon>
        <taxon>Euteleostomi</taxon>
        <taxon>Archelosauria</taxon>
        <taxon>Testudinata</taxon>
        <taxon>Testudines</taxon>
        <taxon>Cryptodira</taxon>
        <taxon>Durocryptodira</taxon>
        <taxon>Americhelydia</taxon>
        <taxon>Chelydroidea</taxon>
        <taxon>Chelydridae</taxon>
        <taxon>Chelydra</taxon>
    </lineage>
</organism>
<keyword evidence="5" id="KW-0862">Zinc</keyword>
<evidence type="ECO:0000313" key="11">
    <source>
        <dbReference type="Proteomes" id="UP000765507"/>
    </source>
</evidence>
<comment type="caution">
    <text evidence="10">The sequence shown here is derived from an EMBL/GenBank/DDBJ whole genome shotgun (WGS) entry which is preliminary data.</text>
</comment>
<dbReference type="GO" id="GO:0000785">
    <property type="term" value="C:chromatin"/>
    <property type="evidence" value="ECO:0007669"/>
    <property type="project" value="TreeGrafter"/>
</dbReference>
<name>A0A8T1RZU4_CHESE</name>
<evidence type="ECO:0000256" key="5">
    <source>
        <dbReference type="ARBA" id="ARBA00022833"/>
    </source>
</evidence>
<dbReference type="InterPro" id="IPR013087">
    <property type="entry name" value="Znf_C2H2_type"/>
</dbReference>
<dbReference type="Proteomes" id="UP000765507">
    <property type="component" value="Unassembled WGS sequence"/>
</dbReference>
<dbReference type="GO" id="GO:0000981">
    <property type="term" value="F:DNA-binding transcription factor activity, RNA polymerase II-specific"/>
    <property type="evidence" value="ECO:0007669"/>
    <property type="project" value="TreeGrafter"/>
</dbReference>
<dbReference type="GO" id="GO:0000978">
    <property type="term" value="F:RNA polymerase II cis-regulatory region sequence-specific DNA binding"/>
    <property type="evidence" value="ECO:0007669"/>
    <property type="project" value="TreeGrafter"/>
</dbReference>
<comment type="subcellular location">
    <subcellularLocation>
        <location evidence="1">Nucleus</location>
    </subcellularLocation>
</comment>
<keyword evidence="4 7" id="KW-0863">Zinc-finger</keyword>
<protein>
    <submittedName>
        <fullName evidence="10">Zinc finger and SCAN domain containing 30</fullName>
    </submittedName>
</protein>
<evidence type="ECO:0000256" key="7">
    <source>
        <dbReference type="PROSITE-ProRule" id="PRU00042"/>
    </source>
</evidence>
<evidence type="ECO:0000256" key="2">
    <source>
        <dbReference type="ARBA" id="ARBA00022723"/>
    </source>
</evidence>
<reference evidence="10 11" key="1">
    <citation type="journal article" date="2020" name="G3 (Bethesda)">
        <title>Draft Genome of the Common Snapping Turtle, Chelydra serpentina, a Model for Phenotypic Plasticity in Reptiles.</title>
        <authorList>
            <person name="Das D."/>
            <person name="Singh S.K."/>
            <person name="Bierstedt J."/>
            <person name="Erickson A."/>
            <person name="Galli G.L.J."/>
            <person name="Crossley D.A. 2nd"/>
            <person name="Rhen T."/>
        </authorList>
    </citation>
    <scope>NUCLEOTIDE SEQUENCE [LARGE SCALE GENOMIC DNA]</scope>
    <source>
        <strain evidence="10">KW</strain>
    </source>
</reference>
<dbReference type="AlphaFoldDB" id="A0A8T1RZU4"/>
<dbReference type="PROSITE" id="PS50157">
    <property type="entry name" value="ZINC_FINGER_C2H2_2"/>
    <property type="match status" value="1"/>
</dbReference>
<evidence type="ECO:0000313" key="10">
    <source>
        <dbReference type="EMBL" id="KAG6922090.1"/>
    </source>
</evidence>
<dbReference type="PROSITE" id="PS00028">
    <property type="entry name" value="ZINC_FINGER_C2H2_1"/>
    <property type="match status" value="1"/>
</dbReference>
<proteinExistence type="predicted"/>
<keyword evidence="2" id="KW-0479">Metal-binding</keyword>
<keyword evidence="11" id="KW-1185">Reference proteome</keyword>
<evidence type="ECO:0000256" key="1">
    <source>
        <dbReference type="ARBA" id="ARBA00004123"/>
    </source>
</evidence>
<feature type="region of interest" description="Disordered" evidence="8">
    <location>
        <begin position="1"/>
        <end position="105"/>
    </location>
</feature>
<feature type="compositionally biased region" description="Polar residues" evidence="8">
    <location>
        <begin position="81"/>
        <end position="99"/>
    </location>
</feature>
<keyword evidence="3" id="KW-0677">Repeat</keyword>
<dbReference type="GO" id="GO:0008270">
    <property type="term" value="F:zinc ion binding"/>
    <property type="evidence" value="ECO:0007669"/>
    <property type="project" value="UniProtKB-KW"/>
</dbReference>
<dbReference type="EMBL" id="JAHGAV010001514">
    <property type="protein sequence ID" value="KAG6922090.1"/>
    <property type="molecule type" value="Genomic_DNA"/>
</dbReference>
<feature type="compositionally biased region" description="Basic and acidic residues" evidence="8">
    <location>
        <begin position="63"/>
        <end position="78"/>
    </location>
</feature>
<dbReference type="OrthoDB" id="9893417at2759"/>
<dbReference type="InterPro" id="IPR036236">
    <property type="entry name" value="Znf_C2H2_sf"/>
</dbReference>
<sequence length="142" mass="15468">FSTPVSEVSLCVPAGAGMVNENEELNPQQEDAEQVEPHGGLSQGSQGNVSRCRGQGKASESQARPERQQGNQPREKVGKSINCQGTHQDSNEATAQQRMPTAERKNTCTECGKHFTLNSTLVRHQRIHTGERPYQCGRPSLG</sequence>
<dbReference type="SUPFAM" id="SSF57667">
    <property type="entry name" value="beta-beta-alpha zinc fingers"/>
    <property type="match status" value="1"/>
</dbReference>
<dbReference type="FunFam" id="3.30.160.60:FF:001498">
    <property type="entry name" value="Zinc finger protein 404"/>
    <property type="match status" value="1"/>
</dbReference>
<gene>
    <name evidence="10" type="ORF">G0U57_003905</name>
</gene>
<dbReference type="GO" id="GO:0031519">
    <property type="term" value="C:PcG protein complex"/>
    <property type="evidence" value="ECO:0007669"/>
    <property type="project" value="TreeGrafter"/>
</dbReference>
<dbReference type="PANTHER" id="PTHR14003">
    <property type="entry name" value="TRANSCRIPTIONAL REPRESSOR PROTEIN YY"/>
    <property type="match status" value="1"/>
</dbReference>
<evidence type="ECO:0000256" key="8">
    <source>
        <dbReference type="SAM" id="MobiDB-lite"/>
    </source>
</evidence>
<feature type="domain" description="C2H2-type" evidence="9">
    <location>
        <begin position="106"/>
        <end position="133"/>
    </location>
</feature>
<evidence type="ECO:0000256" key="3">
    <source>
        <dbReference type="ARBA" id="ARBA00022737"/>
    </source>
</evidence>
<evidence type="ECO:0000259" key="9">
    <source>
        <dbReference type="PROSITE" id="PS50157"/>
    </source>
</evidence>
<evidence type="ECO:0000256" key="4">
    <source>
        <dbReference type="ARBA" id="ARBA00022771"/>
    </source>
</evidence>
<keyword evidence="6" id="KW-0539">Nucleus</keyword>
<dbReference type="GO" id="GO:0005667">
    <property type="term" value="C:transcription regulator complex"/>
    <property type="evidence" value="ECO:0007669"/>
    <property type="project" value="TreeGrafter"/>
</dbReference>
<accession>A0A8T1RZU4</accession>
<dbReference type="Gene3D" id="3.30.160.60">
    <property type="entry name" value="Classic Zinc Finger"/>
    <property type="match status" value="1"/>
</dbReference>
<evidence type="ECO:0000256" key="6">
    <source>
        <dbReference type="ARBA" id="ARBA00023242"/>
    </source>
</evidence>
<feature type="non-terminal residue" evidence="10">
    <location>
        <position position="1"/>
    </location>
</feature>
<dbReference type="PANTHER" id="PTHR14003:SF21">
    <property type="entry name" value="ZINC FINGER PROTEIN 3"/>
    <property type="match status" value="1"/>
</dbReference>